<dbReference type="RefSeq" id="WP_169227159.1">
    <property type="nucleotide sequence ID" value="NZ_JABBGC010000002.1"/>
</dbReference>
<comment type="caution">
    <text evidence="1">The sequence shown here is derived from an EMBL/GenBank/DDBJ whole genome shotgun (WGS) entry which is preliminary data.</text>
</comment>
<reference evidence="1 2" key="1">
    <citation type="submission" date="2020-04" db="EMBL/GenBank/DDBJ databases">
        <title>Chitinophaga sp. G-6-1-13 sp. nov., isolated from soil.</title>
        <authorList>
            <person name="Dahal R.H."/>
            <person name="Chaudhary D.K."/>
        </authorList>
    </citation>
    <scope>NUCLEOTIDE SEQUENCE [LARGE SCALE GENOMIC DNA]</scope>
    <source>
        <strain evidence="1 2">G-6-1-13</strain>
    </source>
</reference>
<dbReference type="EMBL" id="JABBGC010000002">
    <property type="protein sequence ID" value="NML40126.1"/>
    <property type="molecule type" value="Genomic_DNA"/>
</dbReference>
<dbReference type="AlphaFoldDB" id="A0A848GNS0"/>
<name>A0A848GNS0_9BACT</name>
<protein>
    <submittedName>
        <fullName evidence="1">Uncharacterized protein</fullName>
    </submittedName>
</protein>
<accession>A0A848GNS0</accession>
<dbReference type="Proteomes" id="UP000583266">
    <property type="component" value="Unassembled WGS sequence"/>
</dbReference>
<evidence type="ECO:0000313" key="1">
    <source>
        <dbReference type="EMBL" id="NML40126.1"/>
    </source>
</evidence>
<proteinExistence type="predicted"/>
<sequence length="159" mass="17812">MYKLPFITLVSLLLLIMFPFAGKAQEDSLYDPLIRKILTSARIPRAIIQQAKPTQLTIVYTVSDGKKSVRYFPEESDSLRGGFQACERILMEADWAKMSPKLYAKGDFSIVLPIAIYINKDGSSTASVMEKDALGRLFDFCRKVAPPYQVLSPIIMVGL</sequence>
<keyword evidence="2" id="KW-1185">Reference proteome</keyword>
<evidence type="ECO:0000313" key="2">
    <source>
        <dbReference type="Proteomes" id="UP000583266"/>
    </source>
</evidence>
<gene>
    <name evidence="1" type="ORF">HHL17_23205</name>
</gene>
<organism evidence="1 2">
    <name type="scientific">Chitinophaga fulva</name>
    <dbReference type="NCBI Taxonomy" id="2728842"/>
    <lineage>
        <taxon>Bacteria</taxon>
        <taxon>Pseudomonadati</taxon>
        <taxon>Bacteroidota</taxon>
        <taxon>Chitinophagia</taxon>
        <taxon>Chitinophagales</taxon>
        <taxon>Chitinophagaceae</taxon>
        <taxon>Chitinophaga</taxon>
    </lineage>
</organism>